<evidence type="ECO:0000256" key="2">
    <source>
        <dbReference type="ARBA" id="ARBA00006555"/>
    </source>
</evidence>
<dbReference type="RefSeq" id="WP_125419455.1">
    <property type="nucleotide sequence ID" value="NZ_RWIT01000003.1"/>
</dbReference>
<protein>
    <submittedName>
        <fullName evidence="12">Energy transducer TonB</fullName>
    </submittedName>
</protein>
<dbReference type="OrthoDB" id="1488726at2"/>
<dbReference type="GO" id="GO:0055085">
    <property type="term" value="P:transmembrane transport"/>
    <property type="evidence" value="ECO:0007669"/>
    <property type="project" value="InterPro"/>
</dbReference>
<evidence type="ECO:0000256" key="7">
    <source>
        <dbReference type="ARBA" id="ARBA00022927"/>
    </source>
</evidence>
<gene>
    <name evidence="12" type="ORF">EI291_08930</name>
</gene>
<organism evidence="12 13">
    <name type="scientific">Hymenobacter rigui</name>
    <dbReference type="NCBI Taxonomy" id="334424"/>
    <lineage>
        <taxon>Bacteria</taxon>
        <taxon>Pseudomonadati</taxon>
        <taxon>Bacteroidota</taxon>
        <taxon>Cytophagia</taxon>
        <taxon>Cytophagales</taxon>
        <taxon>Hymenobacteraceae</taxon>
        <taxon>Hymenobacter</taxon>
    </lineage>
</organism>
<keyword evidence="9" id="KW-0472">Membrane</keyword>
<evidence type="ECO:0000313" key="13">
    <source>
        <dbReference type="Proteomes" id="UP000273500"/>
    </source>
</evidence>
<keyword evidence="3" id="KW-0813">Transport</keyword>
<keyword evidence="5" id="KW-0997">Cell inner membrane</keyword>
<dbReference type="InterPro" id="IPR037682">
    <property type="entry name" value="TonB_C"/>
</dbReference>
<evidence type="ECO:0000313" key="12">
    <source>
        <dbReference type="EMBL" id="RSK49602.1"/>
    </source>
</evidence>
<dbReference type="Gene3D" id="3.30.1150.10">
    <property type="match status" value="1"/>
</dbReference>
<dbReference type="PANTHER" id="PTHR33446:SF2">
    <property type="entry name" value="PROTEIN TONB"/>
    <property type="match status" value="1"/>
</dbReference>
<accession>A0A428KSV2</accession>
<dbReference type="NCBIfam" id="TIGR01352">
    <property type="entry name" value="tonB_Cterm"/>
    <property type="match status" value="1"/>
</dbReference>
<keyword evidence="6" id="KW-0812">Transmembrane</keyword>
<keyword evidence="7" id="KW-0653">Protein transport</keyword>
<evidence type="ECO:0000256" key="8">
    <source>
        <dbReference type="ARBA" id="ARBA00022989"/>
    </source>
</evidence>
<dbReference type="AlphaFoldDB" id="A0A428KSV2"/>
<evidence type="ECO:0000256" key="10">
    <source>
        <dbReference type="SAM" id="SignalP"/>
    </source>
</evidence>
<keyword evidence="8" id="KW-1133">Transmembrane helix</keyword>
<dbReference type="SUPFAM" id="SSF74653">
    <property type="entry name" value="TolA/TonB C-terminal domain"/>
    <property type="match status" value="1"/>
</dbReference>
<dbReference type="Pfam" id="PF03544">
    <property type="entry name" value="TonB_C"/>
    <property type="match status" value="1"/>
</dbReference>
<keyword evidence="10" id="KW-0732">Signal</keyword>
<feature type="chain" id="PRO_5019495497" evidence="10">
    <location>
        <begin position="21"/>
        <end position="474"/>
    </location>
</feature>
<evidence type="ECO:0000256" key="5">
    <source>
        <dbReference type="ARBA" id="ARBA00022519"/>
    </source>
</evidence>
<feature type="signal peptide" evidence="10">
    <location>
        <begin position="1"/>
        <end position="20"/>
    </location>
</feature>
<evidence type="ECO:0000256" key="6">
    <source>
        <dbReference type="ARBA" id="ARBA00022692"/>
    </source>
</evidence>
<dbReference type="GO" id="GO:0098797">
    <property type="term" value="C:plasma membrane protein complex"/>
    <property type="evidence" value="ECO:0007669"/>
    <property type="project" value="TreeGrafter"/>
</dbReference>
<dbReference type="GO" id="GO:0015031">
    <property type="term" value="P:protein transport"/>
    <property type="evidence" value="ECO:0007669"/>
    <property type="project" value="UniProtKB-KW"/>
</dbReference>
<keyword evidence="4" id="KW-1003">Cell membrane</keyword>
<proteinExistence type="inferred from homology"/>
<evidence type="ECO:0000259" key="11">
    <source>
        <dbReference type="PROSITE" id="PS52015"/>
    </source>
</evidence>
<dbReference type="InterPro" id="IPR006260">
    <property type="entry name" value="TonB/TolA_C"/>
</dbReference>
<evidence type="ECO:0000256" key="4">
    <source>
        <dbReference type="ARBA" id="ARBA00022475"/>
    </source>
</evidence>
<comment type="caution">
    <text evidence="12">The sequence shown here is derived from an EMBL/GenBank/DDBJ whole genome shotgun (WGS) entry which is preliminary data.</text>
</comment>
<dbReference type="PROSITE" id="PS52015">
    <property type="entry name" value="TONB_CTD"/>
    <property type="match status" value="1"/>
</dbReference>
<reference evidence="12 13" key="1">
    <citation type="submission" date="2018-12" db="EMBL/GenBank/DDBJ databases">
        <authorList>
            <person name="Feng G."/>
            <person name="Zhu H."/>
        </authorList>
    </citation>
    <scope>NUCLEOTIDE SEQUENCE [LARGE SCALE GENOMIC DNA]</scope>
    <source>
        <strain evidence="12 13">KCTC 12533</strain>
    </source>
</reference>
<feature type="domain" description="TonB C-terminal" evidence="11">
    <location>
        <begin position="241"/>
        <end position="338"/>
    </location>
</feature>
<dbReference type="PROSITE" id="PS51257">
    <property type="entry name" value="PROKAR_LIPOPROTEIN"/>
    <property type="match status" value="1"/>
</dbReference>
<evidence type="ECO:0000256" key="1">
    <source>
        <dbReference type="ARBA" id="ARBA00004383"/>
    </source>
</evidence>
<keyword evidence="13" id="KW-1185">Reference proteome</keyword>
<evidence type="ECO:0000256" key="3">
    <source>
        <dbReference type="ARBA" id="ARBA00022448"/>
    </source>
</evidence>
<evidence type="ECO:0000256" key="9">
    <source>
        <dbReference type="ARBA" id="ARBA00023136"/>
    </source>
</evidence>
<dbReference type="GO" id="GO:0031992">
    <property type="term" value="F:energy transducer activity"/>
    <property type="evidence" value="ECO:0007669"/>
    <property type="project" value="TreeGrafter"/>
</dbReference>
<dbReference type="InterPro" id="IPR051045">
    <property type="entry name" value="TonB-dependent_transducer"/>
</dbReference>
<dbReference type="EMBL" id="RWIT01000003">
    <property type="protein sequence ID" value="RSK49602.1"/>
    <property type="molecule type" value="Genomic_DNA"/>
</dbReference>
<comment type="similarity">
    <text evidence="2">Belongs to the TonB family.</text>
</comment>
<comment type="subcellular location">
    <subcellularLocation>
        <location evidence="1">Cell inner membrane</location>
        <topology evidence="1">Single-pass membrane protein</topology>
        <orientation evidence="1">Periplasmic side</orientation>
    </subcellularLocation>
</comment>
<dbReference type="Proteomes" id="UP000273500">
    <property type="component" value="Unassembled WGS sequence"/>
</dbReference>
<sequence>MPKSTSVRLLYLGLAGSLLACQPERPAQRPQPASAAPALADSVAYDSLAQPVGAVQRDWHRLQRPTSRRAPLIVYRSSSRPGLPGAVPPAEARLQDLTLKASEYFQIDPTKAAEVRGREGTIVRIPASALVDNRQRPATGPVWVELKECYAASDLLLSNLLTETLAGAPLELSGAVLVRATAGGQQLALAAGRALQLELAGRQANLPLWYGQPAGGPVRWQEGEAQLPASEQVLTTAQQMPRYGQGPADINSLIRYPRQAQEAQTEGLVFASFIIDEAGRVMQPRIVRGLGNGCDEEVLRVLRQTSGRWTPGQQNGQFVKVKLVLPIRFHFEPGMATAPESAAVAAVPAASDAVADTEELAAAPGALQVTRLGWLAAGRPWTGATAALFVPSETTNDQTTVRLLVPGHRVVLAATAQAGGYQFAAAPAGATIIGLRYENGTPFLARPGREAAPDTLRFQETTLADLETTLERFN</sequence>
<dbReference type="PANTHER" id="PTHR33446">
    <property type="entry name" value="PROTEIN TONB-RELATED"/>
    <property type="match status" value="1"/>
</dbReference>
<name>A0A428KSV2_9BACT</name>